<dbReference type="EMBL" id="JAIWYP010000008">
    <property type="protein sequence ID" value="KAH3787591.1"/>
    <property type="molecule type" value="Genomic_DNA"/>
</dbReference>
<dbReference type="PANTHER" id="PTHR24104:SF57">
    <property type="entry name" value="BEE-MILK PROTEIN"/>
    <property type="match status" value="1"/>
</dbReference>
<dbReference type="GO" id="GO:0000209">
    <property type="term" value="P:protein polyubiquitination"/>
    <property type="evidence" value="ECO:0007669"/>
    <property type="project" value="TreeGrafter"/>
</dbReference>
<reference evidence="2" key="1">
    <citation type="journal article" date="2019" name="bioRxiv">
        <title>The Genome of the Zebra Mussel, Dreissena polymorpha: A Resource for Invasive Species Research.</title>
        <authorList>
            <person name="McCartney M.A."/>
            <person name="Auch B."/>
            <person name="Kono T."/>
            <person name="Mallez S."/>
            <person name="Zhang Y."/>
            <person name="Obille A."/>
            <person name="Becker A."/>
            <person name="Abrahante J.E."/>
            <person name="Garbe J."/>
            <person name="Badalamenti J.P."/>
            <person name="Herman A."/>
            <person name="Mangelson H."/>
            <person name="Liachko I."/>
            <person name="Sullivan S."/>
            <person name="Sone E.D."/>
            <person name="Koren S."/>
            <person name="Silverstein K.A.T."/>
            <person name="Beckman K.B."/>
            <person name="Gohl D.M."/>
        </authorList>
    </citation>
    <scope>NUCLEOTIDE SEQUENCE</scope>
    <source>
        <strain evidence="2">Duluth1</strain>
        <tissue evidence="2">Whole animal</tissue>
    </source>
</reference>
<dbReference type="PANTHER" id="PTHR24104">
    <property type="entry name" value="E3 UBIQUITIN-PROTEIN LIGASE NHLRC1-RELATED"/>
    <property type="match status" value="1"/>
</dbReference>
<evidence type="ECO:0000313" key="2">
    <source>
        <dbReference type="EMBL" id="KAH3787591.1"/>
    </source>
</evidence>
<protein>
    <submittedName>
        <fullName evidence="2">Uncharacterized protein</fullName>
    </submittedName>
</protein>
<feature type="compositionally biased region" description="Polar residues" evidence="1">
    <location>
        <begin position="1"/>
        <end position="13"/>
    </location>
</feature>
<reference evidence="2" key="2">
    <citation type="submission" date="2020-11" db="EMBL/GenBank/DDBJ databases">
        <authorList>
            <person name="McCartney M.A."/>
            <person name="Auch B."/>
            <person name="Kono T."/>
            <person name="Mallez S."/>
            <person name="Becker A."/>
            <person name="Gohl D.M."/>
            <person name="Silverstein K.A.T."/>
            <person name="Koren S."/>
            <person name="Bechman K.B."/>
            <person name="Herman A."/>
            <person name="Abrahante J.E."/>
            <person name="Garbe J."/>
        </authorList>
    </citation>
    <scope>NUCLEOTIDE SEQUENCE</scope>
    <source>
        <strain evidence="2">Duluth1</strain>
        <tissue evidence="2">Whole animal</tissue>
    </source>
</reference>
<dbReference type="SUPFAM" id="SSF63829">
    <property type="entry name" value="Calcium-dependent phosphotriesterase"/>
    <property type="match status" value="1"/>
</dbReference>
<gene>
    <name evidence="2" type="ORF">DPMN_165717</name>
</gene>
<feature type="region of interest" description="Disordered" evidence="1">
    <location>
        <begin position="1"/>
        <end position="43"/>
    </location>
</feature>
<dbReference type="Gene3D" id="2.120.10.30">
    <property type="entry name" value="TolB, C-terminal domain"/>
    <property type="match status" value="1"/>
</dbReference>
<proteinExistence type="predicted"/>
<evidence type="ECO:0000256" key="1">
    <source>
        <dbReference type="SAM" id="MobiDB-lite"/>
    </source>
</evidence>
<sequence length="322" mass="36429">MGSVPSTSSSNGYQIPFDPLPRRPEQVNPSALDPTPYPAGKSQGETTFRIRERHFYNIKSTTILQKDELTCNVTGITQLPDESIVLVDSMNCKVKLLDKTFKIVSQIRLPDWPMDVCISTDDIAAVTVCDKRQRHEVHFISVKNNDLKTEKMFKLNHECSAIGSHDGYLYIGSFDTVFKYKPCGQLAAIVFQNRVEDNYFPTVQRLKINRQLNTMFVTDYRNNKIRILDLKGEQPKRSIRRPELAFPTGVSVTTKGHIFVCCCKNSVIMHVNDTDEDANIIATHADGVYRPEAIHFDEKTNSLIVGQSGDNLIVFFLEFCAA</sequence>
<dbReference type="GO" id="GO:0043161">
    <property type="term" value="P:proteasome-mediated ubiquitin-dependent protein catabolic process"/>
    <property type="evidence" value="ECO:0007669"/>
    <property type="project" value="TreeGrafter"/>
</dbReference>
<organism evidence="2 3">
    <name type="scientific">Dreissena polymorpha</name>
    <name type="common">Zebra mussel</name>
    <name type="synonym">Mytilus polymorpha</name>
    <dbReference type="NCBI Taxonomy" id="45954"/>
    <lineage>
        <taxon>Eukaryota</taxon>
        <taxon>Metazoa</taxon>
        <taxon>Spiralia</taxon>
        <taxon>Lophotrochozoa</taxon>
        <taxon>Mollusca</taxon>
        <taxon>Bivalvia</taxon>
        <taxon>Autobranchia</taxon>
        <taxon>Heteroconchia</taxon>
        <taxon>Euheterodonta</taxon>
        <taxon>Imparidentia</taxon>
        <taxon>Neoheterodontei</taxon>
        <taxon>Myida</taxon>
        <taxon>Dreissenoidea</taxon>
        <taxon>Dreissenidae</taxon>
        <taxon>Dreissena</taxon>
    </lineage>
</organism>
<keyword evidence="3" id="KW-1185">Reference proteome</keyword>
<evidence type="ECO:0000313" key="3">
    <source>
        <dbReference type="Proteomes" id="UP000828390"/>
    </source>
</evidence>
<dbReference type="Proteomes" id="UP000828390">
    <property type="component" value="Unassembled WGS sequence"/>
</dbReference>
<comment type="caution">
    <text evidence="2">The sequence shown here is derived from an EMBL/GenBank/DDBJ whole genome shotgun (WGS) entry which is preliminary data.</text>
</comment>
<dbReference type="GO" id="GO:0061630">
    <property type="term" value="F:ubiquitin protein ligase activity"/>
    <property type="evidence" value="ECO:0007669"/>
    <property type="project" value="TreeGrafter"/>
</dbReference>
<dbReference type="InterPro" id="IPR011042">
    <property type="entry name" value="6-blade_b-propeller_TolB-like"/>
</dbReference>
<dbReference type="OrthoDB" id="6134696at2759"/>
<accession>A0A9D4EXD9</accession>
<name>A0A9D4EXD9_DREPO</name>
<dbReference type="AlphaFoldDB" id="A0A9D4EXD9"/>
<dbReference type="InterPro" id="IPR050952">
    <property type="entry name" value="TRIM-NHL_E3_ligases"/>
</dbReference>